<organism evidence="1">
    <name type="scientific">marine sediment metagenome</name>
    <dbReference type="NCBI Taxonomy" id="412755"/>
    <lineage>
        <taxon>unclassified sequences</taxon>
        <taxon>metagenomes</taxon>
        <taxon>ecological metagenomes</taxon>
    </lineage>
</organism>
<accession>X1I1Y8</accession>
<protein>
    <submittedName>
        <fullName evidence="1">Uncharacterized protein</fullName>
    </submittedName>
</protein>
<dbReference type="AlphaFoldDB" id="X1I1Y8"/>
<sequence>MSMEKCLISFTVEPHWTPDGLVIECPTAAARDFISRSLEDEFIVIRVSKGPKGIVKKQRSEGEQ</sequence>
<dbReference type="EMBL" id="BARU01017430">
    <property type="protein sequence ID" value="GAH60084.1"/>
    <property type="molecule type" value="Genomic_DNA"/>
</dbReference>
<gene>
    <name evidence="1" type="ORF">S03H2_28919</name>
</gene>
<comment type="caution">
    <text evidence="1">The sequence shown here is derived from an EMBL/GenBank/DDBJ whole genome shotgun (WGS) entry which is preliminary data.</text>
</comment>
<reference evidence="1" key="1">
    <citation type="journal article" date="2014" name="Front. Microbiol.">
        <title>High frequency of phylogenetically diverse reductive dehalogenase-homologous genes in deep subseafloor sedimentary metagenomes.</title>
        <authorList>
            <person name="Kawai M."/>
            <person name="Futagami T."/>
            <person name="Toyoda A."/>
            <person name="Takaki Y."/>
            <person name="Nishi S."/>
            <person name="Hori S."/>
            <person name="Arai W."/>
            <person name="Tsubouchi T."/>
            <person name="Morono Y."/>
            <person name="Uchiyama I."/>
            <person name="Ito T."/>
            <person name="Fujiyama A."/>
            <person name="Inagaki F."/>
            <person name="Takami H."/>
        </authorList>
    </citation>
    <scope>NUCLEOTIDE SEQUENCE</scope>
    <source>
        <strain evidence="1">Expedition CK06-06</strain>
    </source>
</reference>
<evidence type="ECO:0000313" key="1">
    <source>
        <dbReference type="EMBL" id="GAH60084.1"/>
    </source>
</evidence>
<name>X1I1Y8_9ZZZZ</name>
<proteinExistence type="predicted"/>